<protein>
    <submittedName>
        <fullName evidence="1">Uncharacterized protein</fullName>
    </submittedName>
</protein>
<reference evidence="1 2" key="1">
    <citation type="journal article" date="2019" name="Int. J. Syst. Evol. Microbiol.">
        <title>The Global Catalogue of Microorganisms (GCM) 10K type strain sequencing project: providing services to taxonomists for standard genome sequencing and annotation.</title>
        <authorList>
            <consortium name="The Broad Institute Genomics Platform"/>
            <consortium name="The Broad Institute Genome Sequencing Center for Infectious Disease"/>
            <person name="Wu L."/>
            <person name="Ma J."/>
        </authorList>
    </citation>
    <scope>NUCLEOTIDE SEQUENCE [LARGE SCALE GENOMIC DNA]</scope>
    <source>
        <strain evidence="1 2">JCM 16013</strain>
    </source>
</reference>
<evidence type="ECO:0000313" key="2">
    <source>
        <dbReference type="Proteomes" id="UP001499854"/>
    </source>
</evidence>
<name>A0ABN2RX83_9ACTN</name>
<accession>A0ABN2RX83</accession>
<evidence type="ECO:0000313" key="1">
    <source>
        <dbReference type="EMBL" id="GAA1976551.1"/>
    </source>
</evidence>
<gene>
    <name evidence="1" type="ORF">GCM10009838_41130</name>
</gene>
<proteinExistence type="predicted"/>
<keyword evidence="2" id="KW-1185">Reference proteome</keyword>
<sequence>MNHGNQEILATVQGSTGKAFVTLPGVGTGAAQDLSGLANFPTNGVADIAENVHTAQGGDTMTFVVVDAAGNARQLICTLNGATGLEQNNPPSVACPVGWVTIPFP</sequence>
<dbReference type="RefSeq" id="WP_344658680.1">
    <property type="nucleotide sequence ID" value="NZ_BAAAQM010000022.1"/>
</dbReference>
<dbReference type="Proteomes" id="UP001499854">
    <property type="component" value="Unassembled WGS sequence"/>
</dbReference>
<comment type="caution">
    <text evidence="1">The sequence shown here is derived from an EMBL/GenBank/DDBJ whole genome shotgun (WGS) entry which is preliminary data.</text>
</comment>
<dbReference type="EMBL" id="BAAAQM010000022">
    <property type="protein sequence ID" value="GAA1976551.1"/>
    <property type="molecule type" value="Genomic_DNA"/>
</dbReference>
<organism evidence="1 2">
    <name type="scientific">Catenulispora subtropica</name>
    <dbReference type="NCBI Taxonomy" id="450798"/>
    <lineage>
        <taxon>Bacteria</taxon>
        <taxon>Bacillati</taxon>
        <taxon>Actinomycetota</taxon>
        <taxon>Actinomycetes</taxon>
        <taxon>Catenulisporales</taxon>
        <taxon>Catenulisporaceae</taxon>
        <taxon>Catenulispora</taxon>
    </lineage>
</organism>